<dbReference type="EMBL" id="OIVN01002770">
    <property type="protein sequence ID" value="SPD06286.1"/>
    <property type="molecule type" value="Genomic_DNA"/>
</dbReference>
<evidence type="ECO:0000313" key="2">
    <source>
        <dbReference type="EMBL" id="SPD06286.1"/>
    </source>
</evidence>
<sequence length="51" mass="6117">MLRPLKGWHFWLRLIELRPRTSSKRSGRQSQRGGFSNQGCREDLVQDNDFR</sequence>
<organism evidence="2">
    <name type="scientific">Fagus sylvatica</name>
    <name type="common">Beechnut</name>
    <dbReference type="NCBI Taxonomy" id="28930"/>
    <lineage>
        <taxon>Eukaryota</taxon>
        <taxon>Viridiplantae</taxon>
        <taxon>Streptophyta</taxon>
        <taxon>Embryophyta</taxon>
        <taxon>Tracheophyta</taxon>
        <taxon>Spermatophyta</taxon>
        <taxon>Magnoliopsida</taxon>
        <taxon>eudicotyledons</taxon>
        <taxon>Gunneridae</taxon>
        <taxon>Pentapetalae</taxon>
        <taxon>rosids</taxon>
        <taxon>fabids</taxon>
        <taxon>Fagales</taxon>
        <taxon>Fagaceae</taxon>
        <taxon>Fagus</taxon>
    </lineage>
</organism>
<gene>
    <name evidence="2" type="ORF">FSB_LOCUS34168</name>
</gene>
<proteinExistence type="predicted"/>
<feature type="region of interest" description="Disordered" evidence="1">
    <location>
        <begin position="21"/>
        <end position="51"/>
    </location>
</feature>
<reference evidence="2" key="1">
    <citation type="submission" date="2018-02" db="EMBL/GenBank/DDBJ databases">
        <authorList>
            <person name="Cohen D.B."/>
            <person name="Kent A.D."/>
        </authorList>
    </citation>
    <scope>NUCLEOTIDE SEQUENCE</scope>
</reference>
<evidence type="ECO:0000256" key="1">
    <source>
        <dbReference type="SAM" id="MobiDB-lite"/>
    </source>
</evidence>
<feature type="compositionally biased region" description="Basic and acidic residues" evidence="1">
    <location>
        <begin position="40"/>
        <end position="51"/>
    </location>
</feature>
<feature type="compositionally biased region" description="Low complexity" evidence="1">
    <location>
        <begin position="28"/>
        <end position="39"/>
    </location>
</feature>
<name>A0A2N9GV87_FAGSY</name>
<dbReference type="AlphaFoldDB" id="A0A2N9GV87"/>
<accession>A0A2N9GV87</accession>
<protein>
    <submittedName>
        <fullName evidence="2">Uncharacterized protein</fullName>
    </submittedName>
</protein>